<keyword evidence="5 10" id="KW-0805">Transcription regulation</keyword>
<evidence type="ECO:0000256" key="2">
    <source>
        <dbReference type="ARBA" id="ARBA00022723"/>
    </source>
</evidence>
<evidence type="ECO:0000256" key="5">
    <source>
        <dbReference type="ARBA" id="ARBA00023015"/>
    </source>
</evidence>
<dbReference type="SMART" id="SM00399">
    <property type="entry name" value="ZnF_C4"/>
    <property type="match status" value="1"/>
</dbReference>
<dbReference type="EMBL" id="KN716569">
    <property type="protein sequence ID" value="KJH43330.1"/>
    <property type="molecule type" value="Genomic_DNA"/>
</dbReference>
<reference evidence="14" key="2">
    <citation type="journal article" date="2016" name="Sci. Rep.">
        <title>Dictyocaulus viviparus genome, variome and transcriptome elucidate lungworm biology and support future intervention.</title>
        <authorList>
            <person name="McNulty S.N."/>
            <person name="Strube C."/>
            <person name="Rosa B.A."/>
            <person name="Martin J.C."/>
            <person name="Tyagi R."/>
            <person name="Choi Y.J."/>
            <person name="Wang Q."/>
            <person name="Hallsworth Pepin K."/>
            <person name="Zhang X."/>
            <person name="Ozersky P."/>
            <person name="Wilson R.K."/>
            <person name="Sternberg P.W."/>
            <person name="Gasser R.B."/>
            <person name="Mitreva M."/>
        </authorList>
    </citation>
    <scope>NUCLEOTIDE SEQUENCE [LARGE SCALE GENOMIC DNA]</scope>
    <source>
        <strain evidence="14">HannoverDv2000</strain>
    </source>
</reference>
<dbReference type="GO" id="GO:0000978">
    <property type="term" value="F:RNA polymerase II cis-regulatory region sequence-specific DNA binding"/>
    <property type="evidence" value="ECO:0007669"/>
    <property type="project" value="TreeGrafter"/>
</dbReference>
<keyword evidence="7 10" id="KW-0804">Transcription</keyword>
<evidence type="ECO:0000256" key="4">
    <source>
        <dbReference type="ARBA" id="ARBA00022833"/>
    </source>
</evidence>
<evidence type="ECO:0000256" key="8">
    <source>
        <dbReference type="ARBA" id="ARBA00023170"/>
    </source>
</evidence>
<keyword evidence="3 10" id="KW-0863">Zinc-finger</keyword>
<dbReference type="PRINTS" id="PR00398">
    <property type="entry name" value="STRDHORMONER"/>
</dbReference>
<dbReference type="PROSITE" id="PS51030">
    <property type="entry name" value="NUCLEAR_REC_DBD_2"/>
    <property type="match status" value="1"/>
</dbReference>
<dbReference type="InterPro" id="IPR001723">
    <property type="entry name" value="Nuclear_hrmn_rcpt"/>
</dbReference>
<dbReference type="GO" id="GO:0030154">
    <property type="term" value="P:cell differentiation"/>
    <property type="evidence" value="ECO:0007669"/>
    <property type="project" value="TreeGrafter"/>
</dbReference>
<proteinExistence type="inferred from homology"/>
<dbReference type="PANTHER" id="PTHR24082:SF283">
    <property type="entry name" value="NUCLEAR HORMONE RECEPTOR HR96"/>
    <property type="match status" value="1"/>
</dbReference>
<keyword evidence="14" id="KW-1185">Reference proteome</keyword>
<sequence length="526" mass="60297">LHRHNQVSISFGSMSEFLPDSSSEVDMTFIRSSEETVSDIQRTCKVCGDRANGYNFGVLTCESCKAFFRRNAVREEVGMRKSWLESQKLRVGTRKRNHFRNETTNLNEEVSVSKAYLDELIRKSKRPPLFCECSCTCGFYPPNTRLTTVESNKERQSVIEYPNSMFQSSNMLPERSFSEGTKDHLSSLFHSSSSSMENGQKSRFLGQNAACLSNSLEFSGCTPSTQSLLYAPEFGSNVMLSAFSTVPSTYSAFFPPVSPSGMMKMVPPLQVKESTASFYVNNRTSSYESINLTKYAMLSAADIDLIKELIRANEPLKAPLDLCFTHELTLIDVVKISEAALKRIICMARDLSAFQDLEIEDKKNIMKGSCSELLILRGVMAFDPNKNTWNHFFKDFKGMEVKLDVLKSAKETRHYEEHKRFLTEFNHQIQTNECVMLLLMAIVIFRPETPHLQAIQRIRDIQNMYHGILRRVLECEYQEEEAHYVYETLLKKLDELKHVKEGLVQIYYGLDSRLLDPLIKELFDMM</sequence>
<dbReference type="Gene3D" id="3.30.50.10">
    <property type="entry name" value="Erythroid Transcription Factor GATA-1, subunit A"/>
    <property type="match status" value="1"/>
</dbReference>
<dbReference type="InterPro" id="IPR001628">
    <property type="entry name" value="Znf_hrmn_rcpt"/>
</dbReference>
<dbReference type="SUPFAM" id="SSF48508">
    <property type="entry name" value="Nuclear receptor ligand-binding domain"/>
    <property type="match status" value="1"/>
</dbReference>
<dbReference type="STRING" id="29172.A0A0D8XFD1"/>
<dbReference type="GO" id="GO:0045944">
    <property type="term" value="P:positive regulation of transcription by RNA polymerase II"/>
    <property type="evidence" value="ECO:0007669"/>
    <property type="project" value="TreeGrafter"/>
</dbReference>
<keyword evidence="6 10" id="KW-0238">DNA-binding</keyword>
<dbReference type="GO" id="GO:0008270">
    <property type="term" value="F:zinc ion binding"/>
    <property type="evidence" value="ECO:0007669"/>
    <property type="project" value="UniProtKB-KW"/>
</dbReference>
<gene>
    <name evidence="13" type="ORF">DICVIV_10642</name>
</gene>
<dbReference type="Proteomes" id="UP000053766">
    <property type="component" value="Unassembled WGS sequence"/>
</dbReference>
<keyword evidence="2 10" id="KW-0479">Metal-binding</keyword>
<reference evidence="13 14" key="1">
    <citation type="submission" date="2013-11" db="EMBL/GenBank/DDBJ databases">
        <title>Draft genome of the bovine lungworm Dictyocaulus viviparus.</title>
        <authorList>
            <person name="Mitreva M."/>
        </authorList>
    </citation>
    <scope>NUCLEOTIDE SEQUENCE [LARGE SCALE GENOMIC DNA]</scope>
    <source>
        <strain evidence="13 14">HannoverDv2000</strain>
    </source>
</reference>
<comment type="subcellular location">
    <subcellularLocation>
        <location evidence="10">Nucleus</location>
    </subcellularLocation>
</comment>
<feature type="domain" description="Nuclear receptor" evidence="11">
    <location>
        <begin position="41"/>
        <end position="70"/>
    </location>
</feature>
<accession>A0A0D8XFD1</accession>
<dbReference type="GO" id="GO:0000122">
    <property type="term" value="P:negative regulation of transcription by RNA polymerase II"/>
    <property type="evidence" value="ECO:0007669"/>
    <property type="project" value="TreeGrafter"/>
</dbReference>
<dbReference type="PROSITE" id="PS51843">
    <property type="entry name" value="NR_LBD"/>
    <property type="match status" value="1"/>
</dbReference>
<dbReference type="AlphaFoldDB" id="A0A0D8XFD1"/>
<protein>
    <submittedName>
        <fullName evidence="13">Ligand-binding domain of nuclear hormone receptor</fullName>
    </submittedName>
</protein>
<dbReference type="GO" id="GO:0005634">
    <property type="term" value="C:nucleus"/>
    <property type="evidence" value="ECO:0007669"/>
    <property type="project" value="UniProtKB-SubCell"/>
</dbReference>
<keyword evidence="9 10" id="KW-0539">Nucleus</keyword>
<evidence type="ECO:0000256" key="7">
    <source>
        <dbReference type="ARBA" id="ARBA00023163"/>
    </source>
</evidence>
<feature type="domain" description="NR LBD" evidence="12">
    <location>
        <begin position="301"/>
        <end position="526"/>
    </location>
</feature>
<dbReference type="InterPro" id="IPR035500">
    <property type="entry name" value="NHR-like_dom_sf"/>
</dbReference>
<dbReference type="SUPFAM" id="SSF57716">
    <property type="entry name" value="Glucocorticoid receptor-like (DNA-binding domain)"/>
    <property type="match status" value="1"/>
</dbReference>
<evidence type="ECO:0000256" key="9">
    <source>
        <dbReference type="ARBA" id="ARBA00023242"/>
    </source>
</evidence>
<dbReference type="PRINTS" id="PR00047">
    <property type="entry name" value="STROIDFINGER"/>
</dbReference>
<evidence type="ECO:0000259" key="12">
    <source>
        <dbReference type="PROSITE" id="PS51843"/>
    </source>
</evidence>
<evidence type="ECO:0000256" key="1">
    <source>
        <dbReference type="ARBA" id="ARBA00005993"/>
    </source>
</evidence>
<dbReference type="Gene3D" id="1.10.565.10">
    <property type="entry name" value="Retinoid X Receptor"/>
    <property type="match status" value="1"/>
</dbReference>
<dbReference type="InterPro" id="IPR000536">
    <property type="entry name" value="Nucl_hrmn_rcpt_lig-bd"/>
</dbReference>
<dbReference type="Pfam" id="PF00104">
    <property type="entry name" value="Hormone_recep"/>
    <property type="match status" value="1"/>
</dbReference>
<evidence type="ECO:0000313" key="13">
    <source>
        <dbReference type="EMBL" id="KJH43330.1"/>
    </source>
</evidence>
<dbReference type="InterPro" id="IPR013088">
    <property type="entry name" value="Znf_NHR/GATA"/>
</dbReference>
<dbReference type="Pfam" id="PF00105">
    <property type="entry name" value="zf-C4"/>
    <property type="match status" value="1"/>
</dbReference>
<keyword evidence="8 10" id="KW-0675">Receptor</keyword>
<dbReference type="SMART" id="SM00430">
    <property type="entry name" value="HOLI"/>
    <property type="match status" value="1"/>
</dbReference>
<organism evidence="13 14">
    <name type="scientific">Dictyocaulus viviparus</name>
    <name type="common">Bovine lungworm</name>
    <dbReference type="NCBI Taxonomy" id="29172"/>
    <lineage>
        <taxon>Eukaryota</taxon>
        <taxon>Metazoa</taxon>
        <taxon>Ecdysozoa</taxon>
        <taxon>Nematoda</taxon>
        <taxon>Chromadorea</taxon>
        <taxon>Rhabditida</taxon>
        <taxon>Rhabditina</taxon>
        <taxon>Rhabditomorpha</taxon>
        <taxon>Strongyloidea</taxon>
        <taxon>Metastrongylidae</taxon>
        <taxon>Dictyocaulus</taxon>
    </lineage>
</organism>
<comment type="similarity">
    <text evidence="1 10">Belongs to the nuclear hormone receptor family.</text>
</comment>
<dbReference type="InterPro" id="IPR050234">
    <property type="entry name" value="Nuclear_hormone_rcpt_NR1"/>
</dbReference>
<dbReference type="OrthoDB" id="6355676at2759"/>
<keyword evidence="4 10" id="KW-0862">Zinc</keyword>
<evidence type="ECO:0000256" key="6">
    <source>
        <dbReference type="ARBA" id="ARBA00023125"/>
    </source>
</evidence>
<name>A0A0D8XFD1_DICVI</name>
<dbReference type="PROSITE" id="PS00031">
    <property type="entry name" value="NUCLEAR_REC_DBD_1"/>
    <property type="match status" value="1"/>
</dbReference>
<evidence type="ECO:0000259" key="11">
    <source>
        <dbReference type="PROSITE" id="PS51030"/>
    </source>
</evidence>
<dbReference type="GO" id="GO:0004879">
    <property type="term" value="F:nuclear receptor activity"/>
    <property type="evidence" value="ECO:0007669"/>
    <property type="project" value="TreeGrafter"/>
</dbReference>
<evidence type="ECO:0000256" key="10">
    <source>
        <dbReference type="RuleBase" id="RU004334"/>
    </source>
</evidence>
<evidence type="ECO:0000256" key="3">
    <source>
        <dbReference type="ARBA" id="ARBA00022771"/>
    </source>
</evidence>
<evidence type="ECO:0000313" key="14">
    <source>
        <dbReference type="Proteomes" id="UP000053766"/>
    </source>
</evidence>
<dbReference type="PANTHER" id="PTHR24082">
    <property type="entry name" value="NUCLEAR HORMONE RECEPTOR"/>
    <property type="match status" value="1"/>
</dbReference>
<feature type="non-terminal residue" evidence="13">
    <location>
        <position position="1"/>
    </location>
</feature>